<protein>
    <submittedName>
        <fullName evidence="7">TetR/AcrR family transcriptional regulator</fullName>
    </submittedName>
</protein>
<dbReference type="InterPro" id="IPR009057">
    <property type="entry name" value="Homeodomain-like_sf"/>
</dbReference>
<comment type="caution">
    <text evidence="7">The sequence shown here is derived from an EMBL/GenBank/DDBJ whole genome shotgun (WGS) entry which is preliminary data.</text>
</comment>
<name>A0ABV5DXW4_9ACTN</name>
<dbReference type="PRINTS" id="PR00455">
    <property type="entry name" value="HTHTETR"/>
</dbReference>
<dbReference type="PANTHER" id="PTHR30055:SF219">
    <property type="entry name" value="TRANSCRIPTIONAL REGULATORY PROTEIN"/>
    <property type="match status" value="1"/>
</dbReference>
<keyword evidence="8" id="KW-1185">Reference proteome</keyword>
<dbReference type="Pfam" id="PF00440">
    <property type="entry name" value="TetR_N"/>
    <property type="match status" value="1"/>
</dbReference>
<evidence type="ECO:0000313" key="7">
    <source>
        <dbReference type="EMBL" id="MFB8769427.1"/>
    </source>
</evidence>
<gene>
    <name evidence="7" type="ORF">VSQ78_17100</name>
</gene>
<feature type="domain" description="HTH tetR-type" evidence="6">
    <location>
        <begin position="1"/>
        <end position="61"/>
    </location>
</feature>
<dbReference type="InterPro" id="IPR001647">
    <property type="entry name" value="HTH_TetR"/>
</dbReference>
<evidence type="ECO:0000259" key="6">
    <source>
        <dbReference type="PROSITE" id="PS50977"/>
    </source>
</evidence>
<evidence type="ECO:0000256" key="3">
    <source>
        <dbReference type="ARBA" id="ARBA00023125"/>
    </source>
</evidence>
<dbReference type="SUPFAM" id="SSF48498">
    <property type="entry name" value="Tetracyclin repressor-like, C-terminal domain"/>
    <property type="match status" value="1"/>
</dbReference>
<keyword evidence="1" id="KW-0678">Repressor</keyword>
<evidence type="ECO:0000256" key="1">
    <source>
        <dbReference type="ARBA" id="ARBA00022491"/>
    </source>
</evidence>
<evidence type="ECO:0000256" key="5">
    <source>
        <dbReference type="PROSITE-ProRule" id="PRU00335"/>
    </source>
</evidence>
<dbReference type="PROSITE" id="PS50977">
    <property type="entry name" value="HTH_TETR_2"/>
    <property type="match status" value="1"/>
</dbReference>
<reference evidence="7 8" key="1">
    <citation type="submission" date="2024-01" db="EMBL/GenBank/DDBJ databases">
        <title>Genome mining of biosynthetic gene clusters to explore secondary metabolites of Streptomyces sp.</title>
        <authorList>
            <person name="Baig A."/>
            <person name="Ajitkumar Shintre N."/>
            <person name="Kumar H."/>
            <person name="Anbarasu A."/>
            <person name="Ramaiah S."/>
        </authorList>
    </citation>
    <scope>NUCLEOTIDE SEQUENCE [LARGE SCALE GENOMIC DNA]</scope>
    <source>
        <strain evidence="7 8">A01</strain>
    </source>
</reference>
<keyword evidence="4" id="KW-0804">Transcription</keyword>
<dbReference type="InterPro" id="IPR050109">
    <property type="entry name" value="HTH-type_TetR-like_transc_reg"/>
</dbReference>
<dbReference type="Pfam" id="PF13977">
    <property type="entry name" value="TetR_C_6"/>
    <property type="match status" value="1"/>
</dbReference>
<keyword evidence="3 5" id="KW-0238">DNA-binding</keyword>
<sequence length="191" mass="20319">MSQREDLLAGAKRCLAEKGYGKTTARDIAAVSGAHLASIGYHFGSKDRLMNTAVLEATSEWGDVLTRLVRESSSAAAPEERIRAVLTSLFEAVPAHRDLMVSSVQAFAQVQFDDETRAALADGIEGAREELAALLLGVAPEELDADTVAGLGSMLYNIVTGYVLQYLVSPEHMPTVDQAVAGIRALLPPPP</sequence>
<dbReference type="SUPFAM" id="SSF46689">
    <property type="entry name" value="Homeodomain-like"/>
    <property type="match status" value="1"/>
</dbReference>
<accession>A0ABV5DXW4</accession>
<dbReference type="InterPro" id="IPR039538">
    <property type="entry name" value="BetI_C"/>
</dbReference>
<dbReference type="InterPro" id="IPR036271">
    <property type="entry name" value="Tet_transcr_reg_TetR-rel_C_sf"/>
</dbReference>
<proteinExistence type="predicted"/>
<evidence type="ECO:0000256" key="2">
    <source>
        <dbReference type="ARBA" id="ARBA00023015"/>
    </source>
</evidence>
<dbReference type="Proteomes" id="UP001585053">
    <property type="component" value="Unassembled WGS sequence"/>
</dbReference>
<organism evidence="7 8">
    <name type="scientific">Nocardiopsis alba</name>
    <dbReference type="NCBI Taxonomy" id="53437"/>
    <lineage>
        <taxon>Bacteria</taxon>
        <taxon>Bacillati</taxon>
        <taxon>Actinomycetota</taxon>
        <taxon>Actinomycetes</taxon>
        <taxon>Streptosporangiales</taxon>
        <taxon>Nocardiopsidaceae</taxon>
        <taxon>Nocardiopsis</taxon>
    </lineage>
</organism>
<keyword evidence="2" id="KW-0805">Transcription regulation</keyword>
<evidence type="ECO:0000256" key="4">
    <source>
        <dbReference type="ARBA" id="ARBA00023163"/>
    </source>
</evidence>
<dbReference type="EMBL" id="JAYMRS010000006">
    <property type="protein sequence ID" value="MFB8769427.1"/>
    <property type="molecule type" value="Genomic_DNA"/>
</dbReference>
<evidence type="ECO:0000313" key="8">
    <source>
        <dbReference type="Proteomes" id="UP001585053"/>
    </source>
</evidence>
<dbReference type="Gene3D" id="1.10.357.10">
    <property type="entry name" value="Tetracycline Repressor, domain 2"/>
    <property type="match status" value="1"/>
</dbReference>
<dbReference type="PANTHER" id="PTHR30055">
    <property type="entry name" value="HTH-TYPE TRANSCRIPTIONAL REGULATOR RUTR"/>
    <property type="match status" value="1"/>
</dbReference>
<dbReference type="RefSeq" id="WP_376737559.1">
    <property type="nucleotide sequence ID" value="NZ_JAYMRS010000006.1"/>
</dbReference>
<feature type="DNA-binding region" description="H-T-H motif" evidence="5">
    <location>
        <begin position="24"/>
        <end position="43"/>
    </location>
</feature>